<dbReference type="GO" id="GO:0030170">
    <property type="term" value="F:pyridoxal phosphate binding"/>
    <property type="evidence" value="ECO:0007669"/>
    <property type="project" value="InterPro"/>
</dbReference>
<keyword evidence="3" id="KW-0210">Decarboxylase</keyword>
<keyword evidence="9" id="KW-1185">Reference proteome</keyword>
<accession>A0A1H3RG25</accession>
<comment type="similarity">
    <text evidence="2 7">Belongs to the group II decarboxylase family.</text>
</comment>
<dbReference type="Proteomes" id="UP000198891">
    <property type="component" value="Unassembled WGS sequence"/>
</dbReference>
<evidence type="ECO:0000256" key="2">
    <source>
        <dbReference type="ARBA" id="ARBA00009533"/>
    </source>
</evidence>
<dbReference type="PANTHER" id="PTHR11999:SF70">
    <property type="entry name" value="MIP05841P"/>
    <property type="match status" value="1"/>
</dbReference>
<evidence type="ECO:0000256" key="4">
    <source>
        <dbReference type="ARBA" id="ARBA00022898"/>
    </source>
</evidence>
<feature type="modified residue" description="N6-(pyridoxal phosphate)lysine" evidence="6">
    <location>
        <position position="302"/>
    </location>
</feature>
<evidence type="ECO:0000256" key="1">
    <source>
        <dbReference type="ARBA" id="ARBA00001933"/>
    </source>
</evidence>
<protein>
    <submittedName>
        <fullName evidence="8">Glutamate or tyrosine decarboxylase</fullName>
    </submittedName>
</protein>
<comment type="cofactor">
    <cofactor evidence="1 6 7">
        <name>pyridoxal 5'-phosphate</name>
        <dbReference type="ChEBI" id="CHEBI:597326"/>
    </cofactor>
</comment>
<dbReference type="EMBL" id="FNPZ01000003">
    <property type="protein sequence ID" value="SDZ24285.1"/>
    <property type="molecule type" value="Genomic_DNA"/>
</dbReference>
<evidence type="ECO:0000256" key="5">
    <source>
        <dbReference type="ARBA" id="ARBA00023239"/>
    </source>
</evidence>
<dbReference type="PANTHER" id="PTHR11999">
    <property type="entry name" value="GROUP II PYRIDOXAL-5-PHOSPHATE DECARBOXYLASE"/>
    <property type="match status" value="1"/>
</dbReference>
<evidence type="ECO:0000313" key="9">
    <source>
        <dbReference type="Proteomes" id="UP000198891"/>
    </source>
</evidence>
<dbReference type="AlphaFoldDB" id="A0A1H3RG25"/>
<keyword evidence="4 6" id="KW-0663">Pyridoxal phosphate</keyword>
<proteinExistence type="inferred from homology"/>
<dbReference type="SUPFAM" id="SSF53383">
    <property type="entry name" value="PLP-dependent transferases"/>
    <property type="match status" value="1"/>
</dbReference>
<reference evidence="8 9" key="1">
    <citation type="submission" date="2016-10" db="EMBL/GenBank/DDBJ databases">
        <authorList>
            <person name="de Groot N.N."/>
        </authorList>
    </citation>
    <scope>NUCLEOTIDE SEQUENCE [LARGE SCALE GENOMIC DNA]</scope>
    <source>
        <strain evidence="8 9">CGMCC 4.3491</strain>
    </source>
</reference>
<dbReference type="InterPro" id="IPR015422">
    <property type="entry name" value="PyrdxlP-dep_Trfase_small"/>
</dbReference>
<gene>
    <name evidence="8" type="ORF">SAMN05216554_2781</name>
</gene>
<evidence type="ECO:0000256" key="3">
    <source>
        <dbReference type="ARBA" id="ARBA00022793"/>
    </source>
</evidence>
<dbReference type="InterPro" id="IPR002129">
    <property type="entry name" value="PyrdxlP-dep_de-COase"/>
</dbReference>
<evidence type="ECO:0000313" key="8">
    <source>
        <dbReference type="EMBL" id="SDZ24285.1"/>
    </source>
</evidence>
<dbReference type="Gene3D" id="3.40.640.10">
    <property type="entry name" value="Type I PLP-dependent aspartate aminotransferase-like (Major domain)"/>
    <property type="match status" value="1"/>
</dbReference>
<dbReference type="GO" id="GO:0004058">
    <property type="term" value="F:aromatic-L-amino-acid decarboxylase activity"/>
    <property type="evidence" value="ECO:0007669"/>
    <property type="project" value="UniProtKB-ARBA"/>
</dbReference>
<dbReference type="Gene3D" id="3.90.1150.10">
    <property type="entry name" value="Aspartate Aminotransferase, domain 1"/>
    <property type="match status" value="1"/>
</dbReference>
<dbReference type="STRING" id="381665.SAMN05216554_2781"/>
<dbReference type="InterPro" id="IPR015424">
    <property type="entry name" value="PyrdxlP-dep_Trfase"/>
</dbReference>
<dbReference type="GO" id="GO:0019752">
    <property type="term" value="P:carboxylic acid metabolic process"/>
    <property type="evidence" value="ECO:0007669"/>
    <property type="project" value="InterPro"/>
</dbReference>
<keyword evidence="5 7" id="KW-0456">Lyase</keyword>
<organism evidence="8 9">
    <name type="scientific">Herbiconiux ginsengi</name>
    <dbReference type="NCBI Taxonomy" id="381665"/>
    <lineage>
        <taxon>Bacteria</taxon>
        <taxon>Bacillati</taxon>
        <taxon>Actinomycetota</taxon>
        <taxon>Actinomycetes</taxon>
        <taxon>Micrococcales</taxon>
        <taxon>Microbacteriaceae</taxon>
        <taxon>Herbiconiux</taxon>
    </lineage>
</organism>
<name>A0A1H3RG25_9MICO</name>
<dbReference type="InterPro" id="IPR015421">
    <property type="entry name" value="PyrdxlP-dep_Trfase_major"/>
</dbReference>
<evidence type="ECO:0000256" key="7">
    <source>
        <dbReference type="RuleBase" id="RU000382"/>
    </source>
</evidence>
<dbReference type="Pfam" id="PF00282">
    <property type="entry name" value="Pyridoxal_deC"/>
    <property type="match status" value="1"/>
</dbReference>
<sequence>MRAQGYSERVPLSPDEYRAPLARAALHAGEWLDSVPTRPVKPREGIEALEAAFARSLPEHPSDPAEVVDELARLAEPGLMAIGSGRFFGWVMGGTLPAALASDWLVSAWDQNNGLRFATPATAAIEERAGAWILDLLGLPTTSTVGFTTGGTMANFVGLTAGRGAVLEAAGWNVNRDGLTGAPRVSVLVGAEVHSSVELALRYLGLGEPTRVAADAQGRIRPTALAEALAAAEGPVLVALQAGNLHSGAFDPMRECIRVAHEHGAWVHVDGAFGLWAAASPRWAETLDGLGEADSWATDAHKTLNVPYDCGVAVVARAGAMQSAFTAHTSYFIRDDAGIPDPMDIVPELSRRARGVPVWAALRSLGRTGTIELVERLAANAQALAEGLTAVPGVEVLNDVVFTQISLAFGSDERTRAVTQALIADGAVWMSGSRWAGRDVLRISVSNWSTDASDVTASIDAVVRAMAAADARR</sequence>
<dbReference type="InterPro" id="IPR010977">
    <property type="entry name" value="Aromatic_deC"/>
</dbReference>
<evidence type="ECO:0000256" key="6">
    <source>
        <dbReference type="PIRSR" id="PIRSR602129-50"/>
    </source>
</evidence>